<protein>
    <recommendedName>
        <fullName evidence="3">Flagellar motor switch protein FliN</fullName>
    </recommendedName>
</protein>
<evidence type="ECO:0000256" key="8">
    <source>
        <dbReference type="ARBA" id="ARBA00025044"/>
    </source>
</evidence>
<dbReference type="GO" id="GO:0003774">
    <property type="term" value="F:cytoskeletal motor activity"/>
    <property type="evidence" value="ECO:0007669"/>
    <property type="project" value="InterPro"/>
</dbReference>
<reference evidence="10 11" key="1">
    <citation type="submission" date="2018-07" db="EMBL/GenBank/DDBJ databases">
        <title>Identification of phenol metabolism pathways in Arcobacter.</title>
        <authorList>
            <person name="Miller W.G."/>
            <person name="Yee E."/>
            <person name="Bono J.L."/>
        </authorList>
    </citation>
    <scope>NUCLEOTIDE SEQUENCE [LARGE SCALE GENOMIC DNA]</scope>
    <source>
        <strain evidence="10 11">W63</strain>
    </source>
</reference>
<comment type="subcellular location">
    <subcellularLocation>
        <location evidence="1">Cell membrane</location>
        <topology evidence="1">Peripheral membrane protein</topology>
        <orientation evidence="1">Cytoplasmic side</orientation>
    </subcellularLocation>
</comment>
<feature type="domain" description="Flagellar motor switch protein FliN-like C-terminal" evidence="9">
    <location>
        <begin position="211"/>
        <end position="280"/>
    </location>
</feature>
<evidence type="ECO:0000256" key="6">
    <source>
        <dbReference type="ARBA" id="ARBA00022779"/>
    </source>
</evidence>
<evidence type="ECO:0000313" key="11">
    <source>
        <dbReference type="Proteomes" id="UP000502065"/>
    </source>
</evidence>
<evidence type="ECO:0000256" key="3">
    <source>
        <dbReference type="ARBA" id="ARBA00021897"/>
    </source>
</evidence>
<evidence type="ECO:0000256" key="5">
    <source>
        <dbReference type="ARBA" id="ARBA00022500"/>
    </source>
</evidence>
<evidence type="ECO:0000256" key="2">
    <source>
        <dbReference type="ARBA" id="ARBA00009226"/>
    </source>
</evidence>
<dbReference type="GO" id="GO:0005886">
    <property type="term" value="C:plasma membrane"/>
    <property type="evidence" value="ECO:0007669"/>
    <property type="project" value="UniProtKB-SubCell"/>
</dbReference>
<dbReference type="Gene3D" id="2.30.330.10">
    <property type="entry name" value="SpoA-like"/>
    <property type="match status" value="1"/>
</dbReference>
<dbReference type="PANTHER" id="PTHR43484">
    <property type="match status" value="1"/>
</dbReference>
<proteinExistence type="inferred from homology"/>
<dbReference type="InterPro" id="IPR028976">
    <property type="entry name" value="CheC-like_sf"/>
</dbReference>
<sequence>MASDLSNILKEELSNTLEQLLSKNSQVDSITKLEVENFDSTQLIECIVKFDFKGISSQIIFYVPTLSATRFEYLMLGGMGDLKEHIDDEITDAVNEIISNICGSFCTSVNAQGLSDIGSIKSEVKSSSIVEGTALNSKTNAFEFVISLDSEKLPLVIYFDQLISPFFFSITGSNAPSSNEVEAKIVPSVQATPSSNNSSSTSIQTPRNLELLYNVKLKLSVRLGTKVVLLKDILRWDVGEIIELEQMVNEPLEILVNGVRIGEGEAVIVEGKFGLKIKKIGSEDLRLNQIGL</sequence>
<accession>A0AAE7E178</accession>
<dbReference type="Proteomes" id="UP000502065">
    <property type="component" value="Chromosome"/>
</dbReference>
<keyword evidence="10" id="KW-0969">Cilium</keyword>
<keyword evidence="5" id="KW-0145">Chemotaxis</keyword>
<dbReference type="InterPro" id="IPR051469">
    <property type="entry name" value="FliN/MopA/SpaO"/>
</dbReference>
<keyword evidence="4" id="KW-1003">Cell membrane</keyword>
<dbReference type="SUPFAM" id="SSF101801">
    <property type="entry name" value="Surface presentation of antigens (SPOA)"/>
    <property type="match status" value="1"/>
</dbReference>
<keyword evidence="10" id="KW-0966">Cell projection</keyword>
<dbReference type="PRINTS" id="PR00956">
    <property type="entry name" value="FLGMOTORFLIN"/>
</dbReference>
<dbReference type="InterPro" id="IPR001172">
    <property type="entry name" value="FliN_T3SS_HrcQb"/>
</dbReference>
<evidence type="ECO:0000256" key="7">
    <source>
        <dbReference type="ARBA" id="ARBA00023136"/>
    </source>
</evidence>
<evidence type="ECO:0000259" key="9">
    <source>
        <dbReference type="Pfam" id="PF01052"/>
    </source>
</evidence>
<keyword evidence="11" id="KW-1185">Reference proteome</keyword>
<comment type="function">
    <text evidence="8">FliM is one of three proteins (FliG, FliN, FliM) that forms the rotor-mounted switch complex (C ring), located at the base of the basal body. This complex interacts with the CheY and CheZ chemotaxis proteins, in addition to contacting components of the motor that determine the direction of flagellar rotation.</text>
</comment>
<dbReference type="GO" id="GO:0006935">
    <property type="term" value="P:chemotaxis"/>
    <property type="evidence" value="ECO:0007669"/>
    <property type="project" value="UniProtKB-KW"/>
</dbReference>
<keyword evidence="7" id="KW-0472">Membrane</keyword>
<dbReference type="Pfam" id="PF01052">
    <property type="entry name" value="FliMN_C"/>
    <property type="match status" value="1"/>
</dbReference>
<dbReference type="KEGG" id="aaqi:AAQM_2101"/>
<dbReference type="InterPro" id="IPR001543">
    <property type="entry name" value="FliN-like_C"/>
</dbReference>
<comment type="similarity">
    <text evidence="2">Belongs to the FliN/MopA/SpaO family.</text>
</comment>
<organism evidence="10 11">
    <name type="scientific">Arcobacter aquimarinus</name>
    <dbReference type="NCBI Taxonomy" id="1315211"/>
    <lineage>
        <taxon>Bacteria</taxon>
        <taxon>Pseudomonadati</taxon>
        <taxon>Campylobacterota</taxon>
        <taxon>Epsilonproteobacteria</taxon>
        <taxon>Campylobacterales</taxon>
        <taxon>Arcobacteraceae</taxon>
        <taxon>Arcobacter</taxon>
    </lineage>
</organism>
<evidence type="ECO:0000313" key="10">
    <source>
        <dbReference type="EMBL" id="QKE26813.1"/>
    </source>
</evidence>
<keyword evidence="10" id="KW-0282">Flagellum</keyword>
<keyword evidence="6" id="KW-0283">Flagellar rotation</keyword>
<evidence type="ECO:0000256" key="4">
    <source>
        <dbReference type="ARBA" id="ARBA00022475"/>
    </source>
</evidence>
<dbReference type="GO" id="GO:0071973">
    <property type="term" value="P:bacterial-type flagellum-dependent cell motility"/>
    <property type="evidence" value="ECO:0007669"/>
    <property type="project" value="InterPro"/>
</dbReference>
<gene>
    <name evidence="10" type="primary">fliY</name>
    <name evidence="10" type="ORF">AAQM_2101</name>
</gene>
<dbReference type="PANTHER" id="PTHR43484:SF1">
    <property type="entry name" value="FLAGELLAR MOTOR SWITCH PROTEIN FLIN"/>
    <property type="match status" value="1"/>
</dbReference>
<dbReference type="InterPro" id="IPR036429">
    <property type="entry name" value="SpoA-like_sf"/>
</dbReference>
<dbReference type="SUPFAM" id="SSF103039">
    <property type="entry name" value="CheC-like"/>
    <property type="match status" value="1"/>
</dbReference>
<dbReference type="RefSeq" id="WP_129096050.1">
    <property type="nucleotide sequence ID" value="NZ_CBCSAE010000007.1"/>
</dbReference>
<name>A0AAE7E178_9BACT</name>
<dbReference type="GO" id="GO:0009425">
    <property type="term" value="C:bacterial-type flagellum basal body"/>
    <property type="evidence" value="ECO:0007669"/>
    <property type="project" value="InterPro"/>
</dbReference>
<evidence type="ECO:0000256" key="1">
    <source>
        <dbReference type="ARBA" id="ARBA00004413"/>
    </source>
</evidence>
<dbReference type="Gene3D" id="3.40.1550.10">
    <property type="entry name" value="CheC-like"/>
    <property type="match status" value="1"/>
</dbReference>
<dbReference type="EMBL" id="CP030944">
    <property type="protein sequence ID" value="QKE26813.1"/>
    <property type="molecule type" value="Genomic_DNA"/>
</dbReference>
<dbReference type="AlphaFoldDB" id="A0AAE7E178"/>